<dbReference type="GO" id="GO:0006950">
    <property type="term" value="P:response to stress"/>
    <property type="evidence" value="ECO:0007669"/>
    <property type="project" value="TreeGrafter"/>
</dbReference>
<dbReference type="PANTHER" id="PTHR33164:SF44">
    <property type="entry name" value="TRANSCRIPTIONAL REGULATORY PROTEIN"/>
    <property type="match status" value="1"/>
</dbReference>
<accession>A0A7W7EXB8</accession>
<dbReference type="Proteomes" id="UP000574769">
    <property type="component" value="Unassembled WGS sequence"/>
</dbReference>
<dbReference type="Gene3D" id="1.10.10.10">
    <property type="entry name" value="Winged helix-like DNA-binding domain superfamily/Winged helix DNA-binding domain"/>
    <property type="match status" value="1"/>
</dbReference>
<dbReference type="GO" id="GO:0003700">
    <property type="term" value="F:DNA-binding transcription factor activity"/>
    <property type="evidence" value="ECO:0007669"/>
    <property type="project" value="InterPro"/>
</dbReference>
<dbReference type="PANTHER" id="PTHR33164">
    <property type="entry name" value="TRANSCRIPTIONAL REGULATOR, MARR FAMILY"/>
    <property type="match status" value="1"/>
</dbReference>
<evidence type="ECO:0000259" key="1">
    <source>
        <dbReference type="PROSITE" id="PS50995"/>
    </source>
</evidence>
<dbReference type="SMART" id="SM00347">
    <property type="entry name" value="HTH_MARR"/>
    <property type="match status" value="1"/>
</dbReference>
<evidence type="ECO:0000313" key="3">
    <source>
        <dbReference type="Proteomes" id="UP000574769"/>
    </source>
</evidence>
<protein>
    <submittedName>
        <fullName evidence="2">DNA-binding MarR family transcriptional regulator</fullName>
    </submittedName>
</protein>
<dbReference type="InterPro" id="IPR036390">
    <property type="entry name" value="WH_DNA-bd_sf"/>
</dbReference>
<dbReference type="PROSITE" id="PS50995">
    <property type="entry name" value="HTH_MARR_2"/>
    <property type="match status" value="1"/>
</dbReference>
<feature type="domain" description="HTH marR-type" evidence="1">
    <location>
        <begin position="1"/>
        <end position="150"/>
    </location>
</feature>
<dbReference type="InterPro" id="IPR000835">
    <property type="entry name" value="HTH_MarR-typ"/>
</dbReference>
<dbReference type="EMBL" id="JACHNY010000003">
    <property type="protein sequence ID" value="MBB4617447.1"/>
    <property type="molecule type" value="Genomic_DNA"/>
</dbReference>
<name>A0A7W7EXB8_9SPHN</name>
<dbReference type="PRINTS" id="PR00598">
    <property type="entry name" value="HTHMARR"/>
</dbReference>
<dbReference type="AlphaFoldDB" id="A0A7W7EXB8"/>
<sequence length="165" mass="18790">MTDVILPPAKQFLRDHAVRGGMDLLFFAHRSHLQRADEELERMGLGRAHHRVLYCLSRRPGMTVGELLAVLAITKQSIGRVLKQLLAQNLIERRAGVQDRRQRHLFLTADGSALEHRLFADLRENMARAYTSAGEEAVAGYWVVMQHLMTQDVQDQFLAFQSASR</sequence>
<dbReference type="InterPro" id="IPR039422">
    <property type="entry name" value="MarR/SlyA-like"/>
</dbReference>
<dbReference type="Pfam" id="PF12802">
    <property type="entry name" value="MarR_2"/>
    <property type="match status" value="1"/>
</dbReference>
<keyword evidence="2" id="KW-0238">DNA-binding</keyword>
<dbReference type="GO" id="GO:0003677">
    <property type="term" value="F:DNA binding"/>
    <property type="evidence" value="ECO:0007669"/>
    <property type="project" value="UniProtKB-KW"/>
</dbReference>
<evidence type="ECO:0000313" key="2">
    <source>
        <dbReference type="EMBL" id="MBB4617447.1"/>
    </source>
</evidence>
<gene>
    <name evidence="2" type="ORF">GGQ96_001575</name>
</gene>
<proteinExistence type="predicted"/>
<reference evidence="2 3" key="1">
    <citation type="submission" date="2020-08" db="EMBL/GenBank/DDBJ databases">
        <title>Genomic Encyclopedia of Type Strains, Phase IV (KMG-IV): sequencing the most valuable type-strain genomes for metagenomic binning, comparative biology and taxonomic classification.</title>
        <authorList>
            <person name="Goeker M."/>
        </authorList>
    </citation>
    <scope>NUCLEOTIDE SEQUENCE [LARGE SCALE GENOMIC DNA]</scope>
    <source>
        <strain evidence="2 3">DSM 15867</strain>
    </source>
</reference>
<comment type="caution">
    <text evidence="2">The sequence shown here is derived from an EMBL/GenBank/DDBJ whole genome shotgun (WGS) entry which is preliminary data.</text>
</comment>
<keyword evidence="3" id="KW-1185">Reference proteome</keyword>
<dbReference type="InterPro" id="IPR036388">
    <property type="entry name" value="WH-like_DNA-bd_sf"/>
</dbReference>
<organism evidence="2 3">
    <name type="scientific">Sphingomonas abaci</name>
    <dbReference type="NCBI Taxonomy" id="237611"/>
    <lineage>
        <taxon>Bacteria</taxon>
        <taxon>Pseudomonadati</taxon>
        <taxon>Pseudomonadota</taxon>
        <taxon>Alphaproteobacteria</taxon>
        <taxon>Sphingomonadales</taxon>
        <taxon>Sphingomonadaceae</taxon>
        <taxon>Sphingomonas</taxon>
    </lineage>
</organism>
<dbReference type="SUPFAM" id="SSF46785">
    <property type="entry name" value="Winged helix' DNA-binding domain"/>
    <property type="match status" value="1"/>
</dbReference>
<dbReference type="RefSeq" id="WP_184113309.1">
    <property type="nucleotide sequence ID" value="NZ_JACHNY010000003.1"/>
</dbReference>